<evidence type="ECO:0000313" key="16">
    <source>
        <dbReference type="EMBL" id="EAR97994.2"/>
    </source>
</evidence>
<evidence type="ECO:0000256" key="10">
    <source>
        <dbReference type="ARBA" id="ARBA00023017"/>
    </source>
</evidence>
<dbReference type="Pfam" id="PF05783">
    <property type="entry name" value="DLIC"/>
    <property type="match status" value="1"/>
</dbReference>
<reference evidence="17" key="1">
    <citation type="journal article" date="2006" name="PLoS Biol.">
        <title>Macronuclear genome sequence of the ciliate Tetrahymena thermophila, a model eukaryote.</title>
        <authorList>
            <person name="Eisen J.A."/>
            <person name="Coyne R.S."/>
            <person name="Wu M."/>
            <person name="Wu D."/>
            <person name="Thiagarajan M."/>
            <person name="Wortman J.R."/>
            <person name="Badger J.H."/>
            <person name="Ren Q."/>
            <person name="Amedeo P."/>
            <person name="Jones K.M."/>
            <person name="Tallon L.J."/>
            <person name="Delcher A.L."/>
            <person name="Salzberg S.L."/>
            <person name="Silva J.C."/>
            <person name="Haas B.J."/>
            <person name="Majoros W.H."/>
            <person name="Farzad M."/>
            <person name="Carlton J.M."/>
            <person name="Smith R.K. Jr."/>
            <person name="Garg J."/>
            <person name="Pearlman R.E."/>
            <person name="Karrer K.M."/>
            <person name="Sun L."/>
            <person name="Manning G."/>
            <person name="Elde N.C."/>
            <person name="Turkewitz A.P."/>
            <person name="Asai D.J."/>
            <person name="Wilkes D.E."/>
            <person name="Wang Y."/>
            <person name="Cai H."/>
            <person name="Collins K."/>
            <person name="Stewart B.A."/>
            <person name="Lee S.R."/>
            <person name="Wilamowska K."/>
            <person name="Weinberg Z."/>
            <person name="Ruzzo W.L."/>
            <person name="Wloga D."/>
            <person name="Gaertig J."/>
            <person name="Frankel J."/>
            <person name="Tsao C.-C."/>
            <person name="Gorovsky M.A."/>
            <person name="Keeling P.J."/>
            <person name="Waller R.F."/>
            <person name="Patron N.J."/>
            <person name="Cherry J.M."/>
            <person name="Stover N.A."/>
            <person name="Krieger C.J."/>
            <person name="del Toro C."/>
            <person name="Ryder H.F."/>
            <person name="Williamson S.C."/>
            <person name="Barbeau R.A."/>
            <person name="Hamilton E.P."/>
            <person name="Orias E."/>
        </authorList>
    </citation>
    <scope>NUCLEOTIDE SEQUENCE [LARGE SCALE GENOMIC DNA]</scope>
    <source>
        <strain evidence="17">SB210</strain>
    </source>
</reference>
<evidence type="ECO:0000256" key="15">
    <source>
        <dbReference type="SAM" id="MobiDB-lite"/>
    </source>
</evidence>
<evidence type="ECO:0000256" key="4">
    <source>
        <dbReference type="ARBA" id="ARBA00006831"/>
    </source>
</evidence>
<evidence type="ECO:0000256" key="12">
    <source>
        <dbReference type="ARBA" id="ARBA00023175"/>
    </source>
</evidence>
<dbReference type="KEGG" id="tet:TTHERM_00283830"/>
<accession>I7M8F7</accession>
<dbReference type="GO" id="GO:0005930">
    <property type="term" value="C:axoneme"/>
    <property type="evidence" value="ECO:0007669"/>
    <property type="project" value="UniProtKB-SubCell"/>
</dbReference>
<dbReference type="GeneID" id="7829787"/>
<dbReference type="GO" id="GO:0035721">
    <property type="term" value="P:intraciliary retrograde transport"/>
    <property type="evidence" value="ECO:0007669"/>
    <property type="project" value="InterPro"/>
</dbReference>
<evidence type="ECO:0000256" key="3">
    <source>
        <dbReference type="ARBA" id="ARBA00004430"/>
    </source>
</evidence>
<keyword evidence="17" id="KW-1185">Reference proteome</keyword>
<dbReference type="OrthoDB" id="10263060at2759"/>
<evidence type="ECO:0000256" key="1">
    <source>
        <dbReference type="ARBA" id="ARBA00004120"/>
    </source>
</evidence>
<dbReference type="GO" id="GO:0005868">
    <property type="term" value="C:cytoplasmic dynein complex"/>
    <property type="evidence" value="ECO:0007669"/>
    <property type="project" value="InterPro"/>
</dbReference>
<keyword evidence="13" id="KW-0206">Cytoskeleton</keyword>
<keyword evidence="8" id="KW-0493">Microtubule</keyword>
<dbReference type="Gene3D" id="3.40.50.300">
    <property type="entry name" value="P-loop containing nucleotide triphosphate hydrolases"/>
    <property type="match status" value="1"/>
</dbReference>
<keyword evidence="7" id="KW-0963">Cytoplasm</keyword>
<evidence type="ECO:0000256" key="6">
    <source>
        <dbReference type="ARBA" id="ARBA00022473"/>
    </source>
</evidence>
<keyword evidence="14" id="KW-0966">Cell projection</keyword>
<evidence type="ECO:0000256" key="14">
    <source>
        <dbReference type="ARBA" id="ARBA00023273"/>
    </source>
</evidence>
<dbReference type="InterPro" id="IPR022780">
    <property type="entry name" value="Dynein_light_int_chain"/>
</dbReference>
<organism evidence="16 17">
    <name type="scientific">Tetrahymena thermophila (strain SB210)</name>
    <dbReference type="NCBI Taxonomy" id="312017"/>
    <lineage>
        <taxon>Eukaryota</taxon>
        <taxon>Sar</taxon>
        <taxon>Alveolata</taxon>
        <taxon>Ciliophora</taxon>
        <taxon>Intramacronucleata</taxon>
        <taxon>Oligohymenophorea</taxon>
        <taxon>Hymenostomatida</taxon>
        <taxon>Tetrahymenina</taxon>
        <taxon>Tetrahymenidae</taxon>
        <taxon>Tetrahymena</taxon>
    </lineage>
</organism>
<keyword evidence="10" id="KW-0243">Dynein</keyword>
<feature type="compositionally biased region" description="Polar residues" evidence="15">
    <location>
        <begin position="405"/>
        <end position="424"/>
    </location>
</feature>
<feature type="compositionally biased region" description="Polar residues" evidence="15">
    <location>
        <begin position="438"/>
        <end position="458"/>
    </location>
</feature>
<gene>
    <name evidence="16" type="ORF">TTHERM_00283830</name>
</gene>
<comment type="similarity">
    <text evidence="4">Belongs to the dynein light intermediate chain family.</text>
</comment>
<evidence type="ECO:0000256" key="5">
    <source>
        <dbReference type="ARBA" id="ARBA00018863"/>
    </source>
</evidence>
<proteinExistence type="inferred from homology"/>
<feature type="region of interest" description="Disordered" evidence="15">
    <location>
        <begin position="405"/>
        <end position="474"/>
    </location>
</feature>
<evidence type="ECO:0000256" key="9">
    <source>
        <dbReference type="ARBA" id="ARBA00022794"/>
    </source>
</evidence>
<feature type="compositionally biased region" description="Gly residues" evidence="15">
    <location>
        <begin position="459"/>
        <end position="474"/>
    </location>
</feature>
<evidence type="ECO:0000256" key="7">
    <source>
        <dbReference type="ARBA" id="ARBA00022490"/>
    </source>
</evidence>
<dbReference type="STRING" id="312017.I7M8F7"/>
<keyword evidence="11" id="KW-0969">Cilium</keyword>
<dbReference type="InParanoid" id="I7M8F7"/>
<dbReference type="GO" id="GO:0005813">
    <property type="term" value="C:centrosome"/>
    <property type="evidence" value="ECO:0007669"/>
    <property type="project" value="UniProtKB-SubCell"/>
</dbReference>
<keyword evidence="9" id="KW-0970">Cilium biogenesis/degradation</keyword>
<evidence type="ECO:0000256" key="2">
    <source>
        <dbReference type="ARBA" id="ARBA00004300"/>
    </source>
</evidence>
<dbReference type="InterPro" id="IPR027417">
    <property type="entry name" value="P-loop_NTPase"/>
</dbReference>
<dbReference type="AlphaFoldDB" id="I7M8F7"/>
<dbReference type="RefSeq" id="XP_001018239.2">
    <property type="nucleotide sequence ID" value="XM_001018239.3"/>
</dbReference>
<dbReference type="PANTHER" id="PTHR13236:SF0">
    <property type="entry name" value="CYTOPLASMIC DYNEIN 2 LIGHT INTERMEDIATE CHAIN 1"/>
    <property type="match status" value="1"/>
</dbReference>
<keyword evidence="6" id="KW-0217">Developmental protein</keyword>
<dbReference type="EMBL" id="GG662656">
    <property type="protein sequence ID" value="EAR97994.2"/>
    <property type="molecule type" value="Genomic_DNA"/>
</dbReference>
<evidence type="ECO:0000313" key="17">
    <source>
        <dbReference type="Proteomes" id="UP000009168"/>
    </source>
</evidence>
<protein>
    <recommendedName>
        <fullName evidence="5">Cytoplasmic dynein 2 light intermediate chain 1</fullName>
    </recommendedName>
</protein>
<dbReference type="GO" id="GO:0045504">
    <property type="term" value="F:dynein heavy chain binding"/>
    <property type="evidence" value="ECO:0007669"/>
    <property type="project" value="TreeGrafter"/>
</dbReference>
<evidence type="ECO:0000256" key="8">
    <source>
        <dbReference type="ARBA" id="ARBA00022701"/>
    </source>
</evidence>
<sequence length="474" mass="54712">MNRNQEDNEQENNEVNKGDRSNIDLWSHAEESELKQGFAKNLEKTLVVIGDKGSGKTTFVNILKNMQQVDDRYIPTVGLDYQYVRRTNANRKELIHSYELGGGKEQSKMITIPISKQNFRDAFYILVLDLSKPHQIIESATFWFEEIRRQIDQFNLTAFTTPEENDQRSNFEFAQQARFESHPDKNRVKILPIQTIVIGMKYDLFEKTDSENRKWLTRTLRYLAHVNGASLYFASSKNNDLFQNVRSIMNNALFGKTLAQYYQSEHLRPIEISLSKDELAKMGLPQISGNMTYLEAFKKVIQETFPENKGAQNDASQDPLRLMEKFPEARIDSIRAEKDKEMKAISKEFMSYFDNTSPVKLTKKQLQQEYEELFETSQSYQPDSQNEIQYQDNTNYKQDQKYTDNTNQTRIKPNNQTSTYQGSAPQPIGGSIDPQRVNPYTKNTVRSNLKQTNQTSNQGGTGRLSGMGGLPNII</sequence>
<dbReference type="PANTHER" id="PTHR13236">
    <property type="entry name" value="DYNEIN 2 LIGHT INTERMEDIATE CHAIN, ISOFORM 2"/>
    <property type="match status" value="1"/>
</dbReference>
<dbReference type="GO" id="GO:0035735">
    <property type="term" value="P:intraciliary transport involved in cilium assembly"/>
    <property type="evidence" value="ECO:0007669"/>
    <property type="project" value="InterPro"/>
</dbReference>
<dbReference type="Proteomes" id="UP000009168">
    <property type="component" value="Unassembled WGS sequence"/>
</dbReference>
<evidence type="ECO:0000256" key="13">
    <source>
        <dbReference type="ARBA" id="ARBA00023212"/>
    </source>
</evidence>
<dbReference type="GO" id="GO:0005874">
    <property type="term" value="C:microtubule"/>
    <property type="evidence" value="ECO:0007669"/>
    <property type="project" value="UniProtKB-KW"/>
</dbReference>
<keyword evidence="12" id="KW-0505">Motor protein</keyword>
<dbReference type="GO" id="GO:0036064">
    <property type="term" value="C:ciliary basal body"/>
    <property type="evidence" value="ECO:0007669"/>
    <property type="project" value="TreeGrafter"/>
</dbReference>
<comment type="subcellular location">
    <subcellularLocation>
        <location evidence="3">Cytoplasm</location>
        <location evidence="3">Cytoskeleton</location>
        <location evidence="3">Cilium axoneme</location>
    </subcellularLocation>
    <subcellularLocation>
        <location evidence="1">Cytoplasm</location>
        <location evidence="1">Cytoskeleton</location>
        <location evidence="1">Cilium basal body</location>
    </subcellularLocation>
    <subcellularLocation>
        <location evidence="2">Cytoplasm</location>
        <location evidence="2">Cytoskeleton</location>
        <location evidence="2">Microtubule organizing center</location>
        <location evidence="2">Centrosome</location>
    </subcellularLocation>
</comment>
<dbReference type="InterPro" id="IPR040045">
    <property type="entry name" value="DYNC2LI1"/>
</dbReference>
<dbReference type="PRINTS" id="PR00449">
    <property type="entry name" value="RASTRNSFRMNG"/>
</dbReference>
<evidence type="ECO:0000256" key="11">
    <source>
        <dbReference type="ARBA" id="ARBA00023069"/>
    </source>
</evidence>
<dbReference type="eggNOG" id="KOG3929">
    <property type="taxonomic scope" value="Eukaryota"/>
</dbReference>
<feature type="region of interest" description="Disordered" evidence="15">
    <location>
        <begin position="1"/>
        <end position="22"/>
    </location>
</feature>
<dbReference type="SUPFAM" id="SSF52540">
    <property type="entry name" value="P-loop containing nucleoside triphosphate hydrolases"/>
    <property type="match status" value="1"/>
</dbReference>
<name>I7M8F7_TETTS</name>